<reference evidence="2" key="1">
    <citation type="submission" date="2022-10" db="EMBL/GenBank/DDBJ databases">
        <title>The complete genomes of actinobacterial strains from the NBC collection.</title>
        <authorList>
            <person name="Joergensen T.S."/>
            <person name="Alvarez Arevalo M."/>
            <person name="Sterndorff E.B."/>
            <person name="Faurdal D."/>
            <person name="Vuksanovic O."/>
            <person name="Mourched A.-S."/>
            <person name="Charusanti P."/>
            <person name="Shaw S."/>
            <person name="Blin K."/>
            <person name="Weber T."/>
        </authorList>
    </citation>
    <scope>NUCLEOTIDE SEQUENCE</scope>
    <source>
        <strain evidence="2">NBC_00119</strain>
    </source>
</reference>
<gene>
    <name evidence="2" type="ORF">OHU69_01055</name>
</gene>
<evidence type="ECO:0000256" key="1">
    <source>
        <dbReference type="SAM" id="MobiDB-lite"/>
    </source>
</evidence>
<protein>
    <submittedName>
        <fullName evidence="2">Uncharacterized protein</fullName>
    </submittedName>
</protein>
<sequence>MRSSEKDVHGVTTAQAHRDQRVRGRRLGLHATLAFCLAAFLGSDPLTTAEREFRSWIGSYSAVPSARIALAEQAADSTWTELKAWPDGEA</sequence>
<accession>A0AAU1TWU9</accession>
<dbReference type="EMBL" id="CP108195">
    <property type="protein sequence ID" value="WTS09843.1"/>
    <property type="molecule type" value="Genomic_DNA"/>
</dbReference>
<dbReference type="AlphaFoldDB" id="A0AAU1TWU9"/>
<proteinExistence type="predicted"/>
<feature type="region of interest" description="Disordered" evidence="1">
    <location>
        <begin position="1"/>
        <end position="20"/>
    </location>
</feature>
<name>A0AAU1TWU9_9ACTN</name>
<evidence type="ECO:0000313" key="2">
    <source>
        <dbReference type="EMBL" id="WTS09843.1"/>
    </source>
</evidence>
<organism evidence="2">
    <name type="scientific">Streptomyces sp. NBC_00119</name>
    <dbReference type="NCBI Taxonomy" id="2975659"/>
    <lineage>
        <taxon>Bacteria</taxon>
        <taxon>Bacillati</taxon>
        <taxon>Actinomycetota</taxon>
        <taxon>Actinomycetes</taxon>
        <taxon>Kitasatosporales</taxon>
        <taxon>Streptomycetaceae</taxon>
        <taxon>Streptomyces</taxon>
    </lineage>
</organism>